<sequence>MKKASGFTLIELVVVIVILGILAATALPKFIDLSTEAKAAALGGVAGGMASAMAINYAGCSAVKNVPAANKCVAVSNCSDTATLMQGGIPSGYTVAAATLTTTNGATANCTVTQTDGSATKTYTGIAAGN</sequence>
<dbReference type="InterPro" id="IPR045584">
    <property type="entry name" value="Pilin-like"/>
</dbReference>
<gene>
    <name evidence="2" type="ORF">SCD_n02682</name>
</gene>
<evidence type="ECO:0000313" key="2">
    <source>
        <dbReference type="EMBL" id="BAN36482.1"/>
    </source>
</evidence>
<evidence type="ECO:0000313" key="3">
    <source>
        <dbReference type="Proteomes" id="UP000015559"/>
    </source>
</evidence>
<dbReference type="Pfam" id="PF07963">
    <property type="entry name" value="N_methyl"/>
    <property type="match status" value="1"/>
</dbReference>
<keyword evidence="1" id="KW-1133">Transmembrane helix</keyword>
<keyword evidence="1" id="KW-0812">Transmembrane</keyword>
<keyword evidence="1" id="KW-0472">Membrane</keyword>
<dbReference type="Gene3D" id="3.30.700.10">
    <property type="entry name" value="Glycoprotein, Type 4 Pilin"/>
    <property type="match status" value="1"/>
</dbReference>
<dbReference type="EMBL" id="AP013066">
    <property type="protein sequence ID" value="BAN36482.1"/>
    <property type="molecule type" value="Genomic_DNA"/>
</dbReference>
<dbReference type="STRING" id="1163617.SCD_n02682"/>
<dbReference type="AlphaFoldDB" id="S6B7S2"/>
<protein>
    <submittedName>
        <fullName evidence="2">Prepilin-type N-terminal cleavage/methylation domain-containing protein</fullName>
    </submittedName>
</protein>
<organism evidence="2 3">
    <name type="scientific">Sulfuricella denitrificans (strain DSM 22764 / NBRC 105220 / skB26)</name>
    <dbReference type="NCBI Taxonomy" id="1163617"/>
    <lineage>
        <taxon>Bacteria</taxon>
        <taxon>Pseudomonadati</taxon>
        <taxon>Pseudomonadota</taxon>
        <taxon>Betaproteobacteria</taxon>
        <taxon>Nitrosomonadales</taxon>
        <taxon>Sulfuricellaceae</taxon>
        <taxon>Sulfuricella</taxon>
    </lineage>
</organism>
<dbReference type="SUPFAM" id="SSF54523">
    <property type="entry name" value="Pili subunits"/>
    <property type="match status" value="1"/>
</dbReference>
<dbReference type="Proteomes" id="UP000015559">
    <property type="component" value="Chromosome"/>
</dbReference>
<name>S6B7S2_SULDS</name>
<keyword evidence="3" id="KW-1185">Reference proteome</keyword>
<dbReference type="KEGG" id="sdr:SCD_n02682"/>
<feature type="transmembrane region" description="Helical" evidence="1">
    <location>
        <begin position="39"/>
        <end position="59"/>
    </location>
</feature>
<accession>S6B7S2</accession>
<dbReference type="RefSeq" id="WP_009207559.1">
    <property type="nucleotide sequence ID" value="NC_022357.1"/>
</dbReference>
<dbReference type="NCBIfam" id="TIGR02532">
    <property type="entry name" value="IV_pilin_GFxxxE"/>
    <property type="match status" value="1"/>
</dbReference>
<dbReference type="PROSITE" id="PS00409">
    <property type="entry name" value="PROKAR_NTER_METHYL"/>
    <property type="match status" value="1"/>
</dbReference>
<evidence type="ECO:0000256" key="1">
    <source>
        <dbReference type="SAM" id="Phobius"/>
    </source>
</evidence>
<reference evidence="2 3" key="1">
    <citation type="journal article" date="2012" name="Appl. Environ. Microbiol.">
        <title>Draft genome sequence of a psychrotolerant sulfur-oxidizing bacterium, Sulfuricella denitrificans skB26, and proteomic insights into cold adaptation.</title>
        <authorList>
            <person name="Watanabe T."/>
            <person name="Kojima H."/>
            <person name="Fukui M."/>
        </authorList>
    </citation>
    <scope>NUCLEOTIDE SEQUENCE [LARGE SCALE GENOMIC DNA]</scope>
    <source>
        <strain evidence="3">skB26</strain>
    </source>
</reference>
<proteinExistence type="predicted"/>
<dbReference type="HOGENOM" id="CLU_098637_4_0_4"/>
<feature type="transmembrane region" description="Helical" evidence="1">
    <location>
        <begin position="6"/>
        <end position="27"/>
    </location>
</feature>
<dbReference type="InterPro" id="IPR012902">
    <property type="entry name" value="N_methyl_site"/>
</dbReference>
<dbReference type="eggNOG" id="COG2165">
    <property type="taxonomic scope" value="Bacteria"/>
</dbReference>
<dbReference type="OrthoDB" id="9182129at2"/>